<name>A0A645BP69_9ZZZZ</name>
<organism evidence="2">
    <name type="scientific">bioreactor metagenome</name>
    <dbReference type="NCBI Taxonomy" id="1076179"/>
    <lineage>
        <taxon>unclassified sequences</taxon>
        <taxon>metagenomes</taxon>
        <taxon>ecological metagenomes</taxon>
    </lineage>
</organism>
<dbReference type="GO" id="GO:0008168">
    <property type="term" value="F:methyltransferase activity"/>
    <property type="evidence" value="ECO:0007669"/>
    <property type="project" value="UniProtKB-KW"/>
</dbReference>
<dbReference type="AlphaFoldDB" id="A0A645BP69"/>
<evidence type="ECO:0000259" key="1">
    <source>
        <dbReference type="Pfam" id="PF00464"/>
    </source>
</evidence>
<keyword evidence="2" id="KW-0808">Transferase</keyword>
<dbReference type="EMBL" id="VSSQ01021447">
    <property type="protein sequence ID" value="MPM67037.1"/>
    <property type="molecule type" value="Genomic_DNA"/>
</dbReference>
<gene>
    <name evidence="2" type="primary">glyA1_3</name>
    <name evidence="2" type="ORF">SDC9_113953</name>
</gene>
<dbReference type="EC" id="2.1.2.1" evidence="2"/>
<dbReference type="InterPro" id="IPR015424">
    <property type="entry name" value="PyrdxlP-dep_Trfase"/>
</dbReference>
<keyword evidence="2" id="KW-0489">Methyltransferase</keyword>
<dbReference type="GO" id="GO:0004372">
    <property type="term" value="F:glycine hydroxymethyltransferase activity"/>
    <property type="evidence" value="ECO:0007669"/>
    <property type="project" value="UniProtKB-EC"/>
</dbReference>
<accession>A0A645BP69</accession>
<dbReference type="Pfam" id="PF00464">
    <property type="entry name" value="SHMT"/>
    <property type="match status" value="1"/>
</dbReference>
<dbReference type="SUPFAM" id="SSF53383">
    <property type="entry name" value="PLP-dependent transferases"/>
    <property type="match status" value="1"/>
</dbReference>
<feature type="domain" description="Serine hydroxymethyltransferase-like" evidence="1">
    <location>
        <begin position="2"/>
        <end position="38"/>
    </location>
</feature>
<sequence length="67" mass="7770">MPKETQSPFVTSGVRIGTAAMTTRGFKEEEFKKTAELIDYVLTHMEEDLSDVRRQVVELCDRFPLYK</sequence>
<dbReference type="InterPro" id="IPR039429">
    <property type="entry name" value="SHMT-like_dom"/>
</dbReference>
<dbReference type="GO" id="GO:0032259">
    <property type="term" value="P:methylation"/>
    <property type="evidence" value="ECO:0007669"/>
    <property type="project" value="UniProtKB-KW"/>
</dbReference>
<protein>
    <submittedName>
        <fullName evidence="2">Serine hydroxymethyltransferase 1</fullName>
        <ecNumber evidence="2">2.1.2.1</ecNumber>
    </submittedName>
</protein>
<dbReference type="Gene3D" id="3.90.1150.10">
    <property type="entry name" value="Aspartate Aminotransferase, domain 1"/>
    <property type="match status" value="1"/>
</dbReference>
<comment type="caution">
    <text evidence="2">The sequence shown here is derived from an EMBL/GenBank/DDBJ whole genome shotgun (WGS) entry which is preliminary data.</text>
</comment>
<dbReference type="InterPro" id="IPR015422">
    <property type="entry name" value="PyrdxlP-dep_Trfase_small"/>
</dbReference>
<reference evidence="2" key="1">
    <citation type="submission" date="2019-08" db="EMBL/GenBank/DDBJ databases">
        <authorList>
            <person name="Kucharzyk K."/>
            <person name="Murdoch R.W."/>
            <person name="Higgins S."/>
            <person name="Loffler F."/>
        </authorList>
    </citation>
    <scope>NUCLEOTIDE SEQUENCE</scope>
</reference>
<proteinExistence type="predicted"/>
<evidence type="ECO:0000313" key="2">
    <source>
        <dbReference type="EMBL" id="MPM67037.1"/>
    </source>
</evidence>